<evidence type="ECO:0000313" key="2">
    <source>
        <dbReference type="EMBL" id="EGN58012.1"/>
    </source>
</evidence>
<name>F8NBQ0_9BACT</name>
<dbReference type="Proteomes" id="UP000002772">
    <property type="component" value="Unassembled WGS sequence"/>
</dbReference>
<evidence type="ECO:0000256" key="1">
    <source>
        <dbReference type="SAM" id="Coils"/>
    </source>
</evidence>
<keyword evidence="1" id="KW-0175">Coiled coil</keyword>
<dbReference type="STRING" id="688246.Premu_2658"/>
<feature type="coiled-coil region" evidence="1">
    <location>
        <begin position="15"/>
        <end position="93"/>
    </location>
</feature>
<gene>
    <name evidence="2" type="ORF">Premu_2658</name>
</gene>
<evidence type="ECO:0000313" key="3">
    <source>
        <dbReference type="Proteomes" id="UP000002772"/>
    </source>
</evidence>
<dbReference type="HOGENOM" id="CLU_146561_0_1_10"/>
<sequence>MESNAESLKIFTTRVRQLMLSYSQLREENTALKAQLDARGLEIKDLQGRFERLSHDYEMLKAARMLQITDGDVDEARKRLNKLIRNLSRSIAMLSGQV</sequence>
<keyword evidence="3" id="KW-1185">Reference proteome</keyword>
<organism evidence="2 3">
    <name type="scientific">Hallella multisaccharivorax DSM 17128</name>
    <dbReference type="NCBI Taxonomy" id="688246"/>
    <lineage>
        <taxon>Bacteria</taxon>
        <taxon>Pseudomonadati</taxon>
        <taxon>Bacteroidota</taxon>
        <taxon>Bacteroidia</taxon>
        <taxon>Bacteroidales</taxon>
        <taxon>Prevotellaceae</taxon>
        <taxon>Hallella</taxon>
    </lineage>
</organism>
<protein>
    <submittedName>
        <fullName evidence="2">Uncharacterized protein</fullName>
    </submittedName>
</protein>
<accession>F8NBQ0</accession>
<dbReference type="EMBL" id="GL945017">
    <property type="protein sequence ID" value="EGN58012.1"/>
    <property type="molecule type" value="Genomic_DNA"/>
</dbReference>
<proteinExistence type="predicted"/>
<reference evidence="3" key="1">
    <citation type="journal article" date="2011" name="Stand. Genomic Sci.">
        <title>Non-contiguous finished genome sequence of the opportunistic oral pathogen Prevotella multisaccharivorax type strain (PPPA20).</title>
        <authorList>
            <person name="Pati A."/>
            <person name="Gronow S."/>
            <person name="Lu M."/>
            <person name="Lapidus A."/>
            <person name="Nolan M."/>
            <person name="Lucas S."/>
            <person name="Hammon N."/>
            <person name="Deshpande S."/>
            <person name="Cheng J.F."/>
            <person name="Tapia R."/>
            <person name="Han C."/>
            <person name="Goodwin L."/>
            <person name="Pitluck S."/>
            <person name="Liolios K."/>
            <person name="Pagani I."/>
            <person name="Mavromatis K."/>
            <person name="Mikhailova N."/>
            <person name="Huntemann M."/>
            <person name="Chen A."/>
            <person name="Palaniappan K."/>
            <person name="Land M."/>
            <person name="Hauser L."/>
            <person name="Detter J.C."/>
            <person name="Brambilla E.M."/>
            <person name="Rohde M."/>
            <person name="Goker M."/>
            <person name="Woyke T."/>
            <person name="Bristow J."/>
            <person name="Eisen J.A."/>
            <person name="Markowitz V."/>
            <person name="Hugenholtz P."/>
            <person name="Kyrpides N.C."/>
            <person name="Klenk H.P."/>
            <person name="Ivanova N."/>
        </authorList>
    </citation>
    <scope>NUCLEOTIDE SEQUENCE [LARGE SCALE GENOMIC DNA]</scope>
    <source>
        <strain evidence="3">DSM 17128</strain>
    </source>
</reference>
<dbReference type="AlphaFoldDB" id="F8NBQ0"/>